<reference evidence="1" key="1">
    <citation type="submission" date="2020-07" db="EMBL/GenBank/DDBJ databases">
        <title>Huge and variable diversity of episymbiotic CPR bacteria and DPANN archaea in groundwater ecosystems.</title>
        <authorList>
            <person name="He C.Y."/>
            <person name="Keren R."/>
            <person name="Whittaker M."/>
            <person name="Farag I.F."/>
            <person name="Doudna J."/>
            <person name="Cate J.H.D."/>
            <person name="Banfield J.F."/>
        </authorList>
    </citation>
    <scope>NUCLEOTIDE SEQUENCE</scope>
    <source>
        <strain evidence="1">NC_groundwater_1818_Pr3_B-0.1um_66_35</strain>
    </source>
</reference>
<sequence>MSDQAELNAAAATVQDQFHHDLEAFEALERRLLAEERRERARDLTARFTGLKLALGE</sequence>
<dbReference type="Proteomes" id="UP000782519">
    <property type="component" value="Unassembled WGS sequence"/>
</dbReference>
<protein>
    <submittedName>
        <fullName evidence="1">Uncharacterized protein</fullName>
    </submittedName>
</protein>
<proteinExistence type="predicted"/>
<comment type="caution">
    <text evidence="1">The sequence shown here is derived from an EMBL/GenBank/DDBJ whole genome shotgun (WGS) entry which is preliminary data.</text>
</comment>
<evidence type="ECO:0000313" key="2">
    <source>
        <dbReference type="Proteomes" id="UP000782519"/>
    </source>
</evidence>
<dbReference type="AlphaFoldDB" id="A0A933S5T6"/>
<organism evidence="1 2">
    <name type="scientific">Rhodopseudomonas palustris</name>
    <dbReference type="NCBI Taxonomy" id="1076"/>
    <lineage>
        <taxon>Bacteria</taxon>
        <taxon>Pseudomonadati</taxon>
        <taxon>Pseudomonadota</taxon>
        <taxon>Alphaproteobacteria</taxon>
        <taxon>Hyphomicrobiales</taxon>
        <taxon>Nitrobacteraceae</taxon>
        <taxon>Rhodopseudomonas</taxon>
    </lineage>
</organism>
<evidence type="ECO:0000313" key="1">
    <source>
        <dbReference type="EMBL" id="MBI5132573.1"/>
    </source>
</evidence>
<accession>A0A933S5T6</accession>
<gene>
    <name evidence="1" type="ORF">HZA66_24295</name>
</gene>
<dbReference type="EMBL" id="JACRJB010000068">
    <property type="protein sequence ID" value="MBI5132573.1"/>
    <property type="molecule type" value="Genomic_DNA"/>
</dbReference>
<name>A0A933S5T6_RHOPL</name>